<dbReference type="EMBL" id="MF431734">
    <property type="protein sequence ID" value="ASU02119.1"/>
    <property type="molecule type" value="Genomic_DNA"/>
</dbReference>
<gene>
    <name evidence="1" type="ORF">P111K_0058</name>
</gene>
<evidence type="ECO:0000313" key="2">
    <source>
        <dbReference type="Proteomes" id="UP000241468"/>
    </source>
</evidence>
<reference evidence="2" key="1">
    <citation type="journal article" date="2018" name="Front. Microbiol.">
        <title>Identification and Characterization of T5-Like Bacteriophages Representing Two Novel Subgroups from Food Products.</title>
        <authorList>
            <person name="Svab D."/>
            <person name="Falgenhauer L."/>
            <person name="Rohde M."/>
            <person name="Szabo J."/>
            <person name="Chakraborty T."/>
            <person name="Toth I."/>
        </authorList>
    </citation>
    <scope>NUCLEOTIDE SEQUENCE [LARGE SCALE GENOMIC DNA]</scope>
</reference>
<proteinExistence type="predicted"/>
<dbReference type="Proteomes" id="UP000241468">
    <property type="component" value="Segment"/>
</dbReference>
<sequence>MSKTVTVTMKDGKKFKACLHETDKGWMAYLPHLDSTGYGMTQREAIVDALNEASAGL</sequence>
<name>A0A2K8H7U3_9CAUD</name>
<protein>
    <submittedName>
        <fullName evidence="1">Uncharacterized protein</fullName>
    </submittedName>
</protein>
<organism evidence="1 2">
    <name type="scientific">Bacteriophage T5-like saus111K</name>
    <dbReference type="NCBI Taxonomy" id="2024322"/>
    <lineage>
        <taxon>Viruses</taxon>
        <taxon>Duplodnaviria</taxon>
        <taxon>Heunggongvirae</taxon>
        <taxon>Uroviricota</taxon>
        <taxon>Caudoviricetes</taxon>
        <taxon>Demerecviridae</taxon>
        <taxon>Markadamsvirinae</taxon>
        <taxon>Tequintavirus</taxon>
        <taxon>Tequintavirus chee24</taxon>
    </lineage>
</organism>
<evidence type="ECO:0000313" key="1">
    <source>
        <dbReference type="EMBL" id="ASU02119.1"/>
    </source>
</evidence>
<dbReference type="CDD" id="cd00600">
    <property type="entry name" value="Sm_like"/>
    <property type="match status" value="1"/>
</dbReference>
<accession>A0A2K8H7U3</accession>